<accession>A0A2W4W0Q8</accession>
<keyword evidence="2" id="KW-0067">ATP-binding</keyword>
<dbReference type="PROSITE" id="PS51459">
    <property type="entry name" value="FIDO"/>
    <property type="match status" value="1"/>
</dbReference>
<reference evidence="5" key="1">
    <citation type="submission" date="2018-04" db="EMBL/GenBank/DDBJ databases">
        <authorList>
            <person name="Cornet L."/>
        </authorList>
    </citation>
    <scope>NUCLEOTIDE SEQUENCE [LARGE SCALE GENOMIC DNA]</scope>
</reference>
<reference evidence="4 5" key="2">
    <citation type="submission" date="2018-06" db="EMBL/GenBank/DDBJ databases">
        <title>Metagenomic assembly of (sub)arctic Cyanobacteria and their associated microbiome from non-axenic cultures.</title>
        <authorList>
            <person name="Baurain D."/>
        </authorList>
    </citation>
    <scope>NUCLEOTIDE SEQUENCE [LARGE SCALE GENOMIC DNA]</scope>
    <source>
        <strain evidence="4">ULC041bin1</strain>
    </source>
</reference>
<evidence type="ECO:0000313" key="4">
    <source>
        <dbReference type="EMBL" id="PZO38132.1"/>
    </source>
</evidence>
<dbReference type="PANTHER" id="PTHR13504:SF38">
    <property type="entry name" value="FIDO DOMAIN-CONTAINING PROTEIN"/>
    <property type="match status" value="1"/>
</dbReference>
<dbReference type="Gene3D" id="1.10.3290.10">
    <property type="entry name" value="Fido-like domain"/>
    <property type="match status" value="1"/>
</dbReference>
<name>A0A2W4W0Q8_9CYAN</name>
<proteinExistence type="predicted"/>
<dbReference type="Pfam" id="PF02661">
    <property type="entry name" value="Fic"/>
    <property type="match status" value="1"/>
</dbReference>
<dbReference type="InterPro" id="IPR040198">
    <property type="entry name" value="Fido_containing"/>
</dbReference>
<feature type="binding site" evidence="2">
    <location>
        <begin position="282"/>
        <end position="289"/>
    </location>
    <ligand>
        <name>ATP</name>
        <dbReference type="ChEBI" id="CHEBI:30616"/>
    </ligand>
</feature>
<protein>
    <submittedName>
        <fullName evidence="4">Cell filamentation protein Fic</fullName>
    </submittedName>
</protein>
<dbReference type="InterPro" id="IPR003812">
    <property type="entry name" value="Fido"/>
</dbReference>
<dbReference type="AlphaFoldDB" id="A0A2W4W0Q8"/>
<dbReference type="Proteomes" id="UP000249081">
    <property type="component" value="Unassembled WGS sequence"/>
</dbReference>
<feature type="binding site" evidence="2">
    <location>
        <begin position="220"/>
        <end position="229"/>
    </location>
    <ligand>
        <name>ATP</name>
        <dbReference type="ChEBI" id="CHEBI:30616"/>
    </ligand>
</feature>
<dbReference type="SUPFAM" id="SSF140931">
    <property type="entry name" value="Fic-like"/>
    <property type="match status" value="1"/>
</dbReference>
<dbReference type="EMBL" id="QBMN01000108">
    <property type="protein sequence ID" value="PZO38132.1"/>
    <property type="molecule type" value="Genomic_DNA"/>
</dbReference>
<keyword evidence="2" id="KW-0547">Nucleotide-binding</keyword>
<dbReference type="InterPro" id="IPR036597">
    <property type="entry name" value="Fido-like_dom_sf"/>
</dbReference>
<organism evidence="4 5">
    <name type="scientific">Shackletoniella antarctica</name>
    <dbReference type="NCBI Taxonomy" id="268115"/>
    <lineage>
        <taxon>Bacteria</taxon>
        <taxon>Bacillati</taxon>
        <taxon>Cyanobacteriota</taxon>
        <taxon>Cyanophyceae</taxon>
        <taxon>Oculatellales</taxon>
        <taxon>Oculatellaceae</taxon>
        <taxon>Shackletoniella</taxon>
    </lineage>
</organism>
<feature type="active site" evidence="1">
    <location>
        <position position="278"/>
    </location>
</feature>
<evidence type="ECO:0000256" key="1">
    <source>
        <dbReference type="PIRSR" id="PIRSR640198-1"/>
    </source>
</evidence>
<dbReference type="GO" id="GO:0005524">
    <property type="term" value="F:ATP binding"/>
    <property type="evidence" value="ECO:0007669"/>
    <property type="project" value="UniProtKB-KW"/>
</dbReference>
<feature type="domain" description="Fido" evidence="3">
    <location>
        <begin position="186"/>
        <end position="340"/>
    </location>
</feature>
<evidence type="ECO:0000259" key="3">
    <source>
        <dbReference type="PROSITE" id="PS51459"/>
    </source>
</evidence>
<comment type="caution">
    <text evidence="4">The sequence shown here is derived from an EMBL/GenBank/DDBJ whole genome shotgun (WGS) entry which is preliminary data.</text>
</comment>
<sequence length="452" mass="51836">MAIIQPPEVEPNPLSVIASDCPDRLNIYLELFSPTDKKGRYLHFDELRYRLDPSLDNQLAWSLVKSARNRQYIRVIELGVPAKVCNFILTPVIQKAISETDRNTTRASLEWISSKIGEKAQIDYLLNDLVEDESISSSQLEGSATTTSVAKELLKRNKKPKSADEKMIIANFKMMKFAWDNRSQPLSIDLIKNLHEVGVEGIDNQAYTPGYFRKTDDVYVADLEGNIIHSPPPAEGLKARIKNIVDWANKDHEELGDSSYLHPLIKAITLHFCIGYEHPFRDGNGRVARALFYWYLFRSDFAAFRYIAISVFLKKAPAKYGKSYLYTETDDMDLTYFLEYQSGIVIRAIEKFKESYQRAALEIEEFNKWLWDSGLYKKLTDKQRTVFQVAKSGHAVAFTIRNVEKNLGCSYNTAASVLNGLVDMNLFRKVKNGREWLYFVKDKSQIINSWGS</sequence>
<dbReference type="PANTHER" id="PTHR13504">
    <property type="entry name" value="FIDO DOMAIN-CONTAINING PROTEIN DDB_G0283145"/>
    <property type="match status" value="1"/>
</dbReference>
<evidence type="ECO:0000313" key="5">
    <source>
        <dbReference type="Proteomes" id="UP000249081"/>
    </source>
</evidence>
<gene>
    <name evidence="4" type="ORF">DCF17_15035</name>
</gene>
<evidence type="ECO:0000256" key="2">
    <source>
        <dbReference type="PIRSR" id="PIRSR640198-2"/>
    </source>
</evidence>